<dbReference type="PANTHER" id="PTHR43798:SF31">
    <property type="entry name" value="AB HYDROLASE SUPERFAMILY PROTEIN YCLE"/>
    <property type="match status" value="1"/>
</dbReference>
<dbReference type="InterPro" id="IPR000073">
    <property type="entry name" value="AB_hydrolase_1"/>
</dbReference>
<evidence type="ECO:0000256" key="1">
    <source>
        <dbReference type="ARBA" id="ARBA00022801"/>
    </source>
</evidence>
<dbReference type="PANTHER" id="PTHR43798">
    <property type="entry name" value="MONOACYLGLYCEROL LIPASE"/>
    <property type="match status" value="1"/>
</dbReference>
<comment type="caution">
    <text evidence="3">The sequence shown here is derived from an EMBL/GenBank/DDBJ whole genome shotgun (WGS) entry which is preliminary data.</text>
</comment>
<dbReference type="GO" id="GO:0016787">
    <property type="term" value="F:hydrolase activity"/>
    <property type="evidence" value="ECO:0007669"/>
    <property type="project" value="UniProtKB-KW"/>
</dbReference>
<dbReference type="GO" id="GO:0016020">
    <property type="term" value="C:membrane"/>
    <property type="evidence" value="ECO:0007669"/>
    <property type="project" value="TreeGrafter"/>
</dbReference>
<dbReference type="Proteomes" id="UP000318199">
    <property type="component" value="Unassembled WGS sequence"/>
</dbReference>
<dbReference type="Pfam" id="PF12697">
    <property type="entry name" value="Abhydrolase_6"/>
    <property type="match status" value="1"/>
</dbReference>
<evidence type="ECO:0000259" key="2">
    <source>
        <dbReference type="Pfam" id="PF12697"/>
    </source>
</evidence>
<dbReference type="PRINTS" id="PR00111">
    <property type="entry name" value="ABHYDROLASE"/>
</dbReference>
<sequence length="252" mass="27189">MVWHAWGDGEPLVLLHGGSGSWTHWLRNVEALAAAGRRVLAPDLPGSGESALPAGAADADDLVDPLAASLREVAGDGPHDIVGFSFGGLTAGLLAQRYHGLVRKLVLVGVPGLGVRGERLKLRTWRDEADAAAREAVHRHNLGVLMLHRPESIDALALALHAANLSRDRMRSRRLALTDILARALPTLACERHAIFGAQDALYADFWPGIQRLFAADPGFGELVFIPGAGHWVQFEEAAAFNTELLRLLKKR</sequence>
<organism evidence="3 4">
    <name type="scientific">Caenimonas sedimenti</name>
    <dbReference type="NCBI Taxonomy" id="2596921"/>
    <lineage>
        <taxon>Bacteria</taxon>
        <taxon>Pseudomonadati</taxon>
        <taxon>Pseudomonadota</taxon>
        <taxon>Betaproteobacteria</taxon>
        <taxon>Burkholderiales</taxon>
        <taxon>Comamonadaceae</taxon>
        <taxon>Caenimonas</taxon>
    </lineage>
</organism>
<protein>
    <submittedName>
        <fullName evidence="3">Alpha/beta fold hydrolase</fullName>
    </submittedName>
</protein>
<dbReference type="EMBL" id="VOBQ01000006">
    <property type="protein sequence ID" value="TWO71801.1"/>
    <property type="molecule type" value="Genomic_DNA"/>
</dbReference>
<dbReference type="InterPro" id="IPR050266">
    <property type="entry name" value="AB_hydrolase_sf"/>
</dbReference>
<keyword evidence="1 3" id="KW-0378">Hydrolase</keyword>
<proteinExistence type="predicted"/>
<feature type="domain" description="AB hydrolase-1" evidence="2">
    <location>
        <begin position="12"/>
        <end position="242"/>
    </location>
</feature>
<dbReference type="InterPro" id="IPR029058">
    <property type="entry name" value="AB_hydrolase_fold"/>
</dbReference>
<reference evidence="3 4" key="1">
    <citation type="submission" date="2019-07" db="EMBL/GenBank/DDBJ databases">
        <title>Caenimonas sedimenti sp. nov., isolated from activated sludge.</title>
        <authorList>
            <person name="Xu J."/>
        </authorList>
    </citation>
    <scope>NUCLEOTIDE SEQUENCE [LARGE SCALE GENOMIC DNA]</scope>
    <source>
        <strain evidence="3 4">HX-9-20</strain>
    </source>
</reference>
<dbReference type="SUPFAM" id="SSF53474">
    <property type="entry name" value="alpha/beta-Hydrolases"/>
    <property type="match status" value="1"/>
</dbReference>
<dbReference type="OrthoDB" id="8562572at2"/>
<accession>A0A562ZTU3</accession>
<gene>
    <name evidence="3" type="ORF">FN976_08865</name>
</gene>
<name>A0A562ZTU3_9BURK</name>
<keyword evidence="4" id="KW-1185">Reference proteome</keyword>
<evidence type="ECO:0000313" key="4">
    <source>
        <dbReference type="Proteomes" id="UP000318199"/>
    </source>
</evidence>
<dbReference type="AlphaFoldDB" id="A0A562ZTU3"/>
<dbReference type="Gene3D" id="3.40.50.1820">
    <property type="entry name" value="alpha/beta hydrolase"/>
    <property type="match status" value="1"/>
</dbReference>
<evidence type="ECO:0000313" key="3">
    <source>
        <dbReference type="EMBL" id="TWO71801.1"/>
    </source>
</evidence>